<dbReference type="SMART" id="SM00642">
    <property type="entry name" value="Aamy"/>
    <property type="match status" value="1"/>
</dbReference>
<name>A0A7V6A1T5_9BACT</name>
<dbReference type="Pfam" id="PF00128">
    <property type="entry name" value="Alpha-amylase"/>
    <property type="match status" value="1"/>
</dbReference>
<dbReference type="AlphaFoldDB" id="A0A7V6A1T5"/>
<proteinExistence type="predicted"/>
<evidence type="ECO:0000259" key="1">
    <source>
        <dbReference type="SMART" id="SM00642"/>
    </source>
</evidence>
<dbReference type="EMBL" id="DTGR01000048">
    <property type="protein sequence ID" value="HHS28672.1"/>
    <property type="molecule type" value="Genomic_DNA"/>
</dbReference>
<dbReference type="SUPFAM" id="SSF51445">
    <property type="entry name" value="(Trans)glycosidases"/>
    <property type="match status" value="1"/>
</dbReference>
<gene>
    <name evidence="2" type="ORF">ENV52_03100</name>
</gene>
<dbReference type="GO" id="GO:0005975">
    <property type="term" value="P:carbohydrate metabolic process"/>
    <property type="evidence" value="ECO:0007669"/>
    <property type="project" value="InterPro"/>
</dbReference>
<dbReference type="Gene3D" id="3.20.20.80">
    <property type="entry name" value="Glycosidases"/>
    <property type="match status" value="1"/>
</dbReference>
<sequence>MARYKYLTMAAVDPLWYQDAIIYELHVRSFYDSDKDGIGGFRGLTEKLDYLQDLGVTAIWLLPFYPSPLRDDGYDIADYTDIHEKYGTLRDFKAFLREARYRGLKTITELVINHTSNQHPWFQRARRAAPGSRYRNYYVWSDTPKEYQKARIIFQDFESSNWAWDPVAKALLLAPFLFPPAGSQL</sequence>
<protein>
    <recommendedName>
        <fullName evidence="1">Glycosyl hydrolase family 13 catalytic domain-containing protein</fullName>
    </recommendedName>
</protein>
<evidence type="ECO:0000313" key="2">
    <source>
        <dbReference type="EMBL" id="HHS28672.1"/>
    </source>
</evidence>
<dbReference type="InterPro" id="IPR006047">
    <property type="entry name" value="GH13_cat_dom"/>
</dbReference>
<feature type="domain" description="Glycosyl hydrolase family 13 catalytic" evidence="1">
    <location>
        <begin position="24"/>
        <end position="184"/>
    </location>
</feature>
<comment type="caution">
    <text evidence="2">The sequence shown here is derived from an EMBL/GenBank/DDBJ whole genome shotgun (WGS) entry which is preliminary data.</text>
</comment>
<dbReference type="PANTHER" id="PTHR10357:SF219">
    <property type="entry name" value="MALTOSE ALPHA-D-GLUCOSYLTRANSFERASE"/>
    <property type="match status" value="1"/>
</dbReference>
<reference evidence="2" key="1">
    <citation type="journal article" date="2020" name="mSystems">
        <title>Genome- and Community-Level Interaction Insights into Carbon Utilization and Element Cycling Functions of Hydrothermarchaeota in Hydrothermal Sediment.</title>
        <authorList>
            <person name="Zhou Z."/>
            <person name="Liu Y."/>
            <person name="Xu W."/>
            <person name="Pan J."/>
            <person name="Luo Z.H."/>
            <person name="Li M."/>
        </authorList>
    </citation>
    <scope>NUCLEOTIDE SEQUENCE [LARGE SCALE GENOMIC DNA]</scope>
    <source>
        <strain evidence="2">SpSt-767</strain>
    </source>
</reference>
<dbReference type="InterPro" id="IPR017853">
    <property type="entry name" value="GH"/>
</dbReference>
<accession>A0A7V6A1T5</accession>
<organism evidence="2">
    <name type="scientific">Desulfobacca acetoxidans</name>
    <dbReference type="NCBI Taxonomy" id="60893"/>
    <lineage>
        <taxon>Bacteria</taxon>
        <taxon>Pseudomonadati</taxon>
        <taxon>Thermodesulfobacteriota</taxon>
        <taxon>Desulfobaccia</taxon>
        <taxon>Desulfobaccales</taxon>
        <taxon>Desulfobaccaceae</taxon>
        <taxon>Desulfobacca</taxon>
    </lineage>
</organism>
<dbReference type="Gene3D" id="3.90.400.10">
    <property type="entry name" value="Oligo-1,6-glucosidase, Domain 2"/>
    <property type="match status" value="1"/>
</dbReference>
<dbReference type="InterPro" id="IPR045857">
    <property type="entry name" value="O16G_dom_2"/>
</dbReference>
<dbReference type="PANTHER" id="PTHR10357">
    <property type="entry name" value="ALPHA-AMYLASE FAMILY MEMBER"/>
    <property type="match status" value="1"/>
</dbReference>